<dbReference type="InterPro" id="IPR018060">
    <property type="entry name" value="HTH_AraC"/>
</dbReference>
<dbReference type="GO" id="GO:0043565">
    <property type="term" value="F:sequence-specific DNA binding"/>
    <property type="evidence" value="ECO:0007669"/>
    <property type="project" value="InterPro"/>
</dbReference>
<dbReference type="RefSeq" id="WP_112086296.1">
    <property type="nucleotide sequence ID" value="NZ_QLSV01000008.1"/>
</dbReference>
<dbReference type="GO" id="GO:0003700">
    <property type="term" value="F:DNA-binding transcription factor activity"/>
    <property type="evidence" value="ECO:0007669"/>
    <property type="project" value="InterPro"/>
</dbReference>
<evidence type="ECO:0000256" key="1">
    <source>
        <dbReference type="ARBA" id="ARBA00023015"/>
    </source>
</evidence>
<accession>A0A328WMS9</accession>
<keyword evidence="1" id="KW-0805">Transcription regulation</keyword>
<gene>
    <name evidence="5" type="ORF">B0I10_108125</name>
</gene>
<dbReference type="InterPro" id="IPR009057">
    <property type="entry name" value="Homeodomain-like_sf"/>
</dbReference>
<dbReference type="PANTHER" id="PTHR47893">
    <property type="entry name" value="REGULATORY PROTEIN PCHR"/>
    <property type="match status" value="1"/>
</dbReference>
<evidence type="ECO:0000313" key="5">
    <source>
        <dbReference type="EMBL" id="RAR47622.1"/>
    </source>
</evidence>
<keyword evidence="6" id="KW-1185">Reference proteome</keyword>
<keyword evidence="2" id="KW-0238">DNA-binding</keyword>
<evidence type="ECO:0000256" key="2">
    <source>
        <dbReference type="ARBA" id="ARBA00023125"/>
    </source>
</evidence>
<comment type="caution">
    <text evidence="5">The sequence shown here is derived from an EMBL/GenBank/DDBJ whole genome shotgun (WGS) entry which is preliminary data.</text>
</comment>
<dbReference type="AlphaFoldDB" id="A0A328WMS9"/>
<dbReference type="EMBL" id="QLSV01000008">
    <property type="protein sequence ID" value="RAR47622.1"/>
    <property type="molecule type" value="Genomic_DNA"/>
</dbReference>
<evidence type="ECO:0000313" key="6">
    <source>
        <dbReference type="Proteomes" id="UP000249518"/>
    </source>
</evidence>
<organism evidence="5 6">
    <name type="scientific">Flavobacterium lacus</name>
    <dbReference type="NCBI Taxonomy" id="1353778"/>
    <lineage>
        <taxon>Bacteria</taxon>
        <taxon>Pseudomonadati</taxon>
        <taxon>Bacteroidota</taxon>
        <taxon>Flavobacteriia</taxon>
        <taxon>Flavobacteriales</taxon>
        <taxon>Flavobacteriaceae</taxon>
        <taxon>Flavobacterium</taxon>
    </lineage>
</organism>
<name>A0A328WMS9_9FLAO</name>
<proteinExistence type="predicted"/>
<dbReference type="SUPFAM" id="SSF46689">
    <property type="entry name" value="Homeodomain-like"/>
    <property type="match status" value="1"/>
</dbReference>
<dbReference type="PROSITE" id="PS01124">
    <property type="entry name" value="HTH_ARAC_FAMILY_2"/>
    <property type="match status" value="1"/>
</dbReference>
<protein>
    <submittedName>
        <fullName evidence="5">AraC family transcriptional regulator</fullName>
    </submittedName>
</protein>
<dbReference type="OrthoDB" id="2666928at2"/>
<dbReference type="Proteomes" id="UP000249518">
    <property type="component" value="Unassembled WGS sequence"/>
</dbReference>
<sequence>MKAKITSTHLPTIFKQLQHQLGGSLLLKTKEYILQVNNEYAEGTISGIMIEHAICYIEYNIIFKADTTLLFKNEHFNCIHFGYCSKGELLQNFNKKNKKERVGQFQTGIFLNKNKKNTYFHFKKDRVNKVSIISLDASNVSDIELYNQLKNKFFNCPEVQQYSYIGSFNVKIAKKIEELHAIEQNGLIRSLMINSNVFLILALEIEQHKADELNDESQCTSLTKSNMEAIKEISHFIRKNPEINYTLKYLSRKSGLAPLKLQQGFKVLHDRTVSDYIRNVRVEVAENLIRTTELNISEIVYSVGLTSRSYFSKIFKEKYNCSPKHYKSNQNAVSVTV</sequence>
<dbReference type="PANTHER" id="PTHR47893:SF1">
    <property type="entry name" value="REGULATORY PROTEIN PCHR"/>
    <property type="match status" value="1"/>
</dbReference>
<evidence type="ECO:0000259" key="4">
    <source>
        <dbReference type="PROSITE" id="PS01124"/>
    </source>
</evidence>
<dbReference type="InterPro" id="IPR053142">
    <property type="entry name" value="PchR_regulatory_protein"/>
</dbReference>
<feature type="domain" description="HTH araC/xylS-type" evidence="4">
    <location>
        <begin position="231"/>
        <end position="329"/>
    </location>
</feature>
<reference evidence="5 6" key="1">
    <citation type="submission" date="2018-06" db="EMBL/GenBank/DDBJ databases">
        <title>Genomic Encyclopedia of Type Strains, Phase III (KMG-III): the genomes of soil and plant-associated and newly described type strains.</title>
        <authorList>
            <person name="Whitman W."/>
        </authorList>
    </citation>
    <scope>NUCLEOTIDE SEQUENCE [LARGE SCALE GENOMIC DNA]</scope>
    <source>
        <strain evidence="5 6">CGMCC 1.12504</strain>
    </source>
</reference>
<dbReference type="InterPro" id="IPR020449">
    <property type="entry name" value="Tscrpt_reg_AraC-type_HTH"/>
</dbReference>
<keyword evidence="3" id="KW-0804">Transcription</keyword>
<evidence type="ECO:0000256" key="3">
    <source>
        <dbReference type="ARBA" id="ARBA00023163"/>
    </source>
</evidence>
<dbReference type="Gene3D" id="1.10.10.60">
    <property type="entry name" value="Homeodomain-like"/>
    <property type="match status" value="1"/>
</dbReference>
<dbReference type="SMART" id="SM00342">
    <property type="entry name" value="HTH_ARAC"/>
    <property type="match status" value="1"/>
</dbReference>
<dbReference type="PRINTS" id="PR00032">
    <property type="entry name" value="HTHARAC"/>
</dbReference>
<dbReference type="Pfam" id="PF12833">
    <property type="entry name" value="HTH_18"/>
    <property type="match status" value="1"/>
</dbReference>